<sequence length="224" mass="24993">MESKTSSSESKTSSSESKTSSLESKTSSLKSKTPWATSSEKSCTRGGECYRLSNRQTSSAAGEVAHVKVPQMYTHSKSMLAAITYTGIVEVCPKINKVGQGGGTKSQDFYAFLNLVMDKLDGRNLKYKGWNIICDNAPIHTAHYIANRVSERIYKLVLLPRYSPFLNPIENFFSKVKLLFRHIDDNINFIDQTSENQTEDLEQRLTSSLAKVTLSDYVDGLIIL</sequence>
<evidence type="ECO:0000256" key="1">
    <source>
        <dbReference type="SAM" id="MobiDB-lite"/>
    </source>
</evidence>
<dbReference type="PANTHER" id="PTHR46564">
    <property type="entry name" value="TRANSPOSASE"/>
    <property type="match status" value="1"/>
</dbReference>
<feature type="region of interest" description="Disordered" evidence="1">
    <location>
        <begin position="1"/>
        <end position="45"/>
    </location>
</feature>
<keyword evidence="4" id="KW-1185">Reference proteome</keyword>
<proteinExistence type="predicted"/>
<dbReference type="AlphaFoldDB" id="A0A8H7RLU0"/>
<name>A0A8H7RLU0_9FUNG</name>
<dbReference type="Gene3D" id="3.30.420.10">
    <property type="entry name" value="Ribonuclease H-like superfamily/Ribonuclease H"/>
    <property type="match status" value="1"/>
</dbReference>
<feature type="domain" description="Tc1-like transposase DDE" evidence="2">
    <location>
        <begin position="59"/>
        <end position="181"/>
    </location>
</feature>
<gene>
    <name evidence="3" type="ORF">INT45_003769</name>
</gene>
<dbReference type="OrthoDB" id="2260371at2759"/>
<accession>A0A8H7RLU0</accession>
<dbReference type="Proteomes" id="UP000646827">
    <property type="component" value="Unassembled WGS sequence"/>
</dbReference>
<organism evidence="3 4">
    <name type="scientific">Circinella minor</name>
    <dbReference type="NCBI Taxonomy" id="1195481"/>
    <lineage>
        <taxon>Eukaryota</taxon>
        <taxon>Fungi</taxon>
        <taxon>Fungi incertae sedis</taxon>
        <taxon>Mucoromycota</taxon>
        <taxon>Mucoromycotina</taxon>
        <taxon>Mucoromycetes</taxon>
        <taxon>Mucorales</taxon>
        <taxon>Lichtheimiaceae</taxon>
        <taxon>Circinella</taxon>
    </lineage>
</organism>
<comment type="caution">
    <text evidence="3">The sequence shown here is derived from an EMBL/GenBank/DDBJ whole genome shotgun (WGS) entry which is preliminary data.</text>
</comment>
<dbReference type="InterPro" id="IPR038717">
    <property type="entry name" value="Tc1-like_DDE_dom"/>
</dbReference>
<dbReference type="InterPro" id="IPR036397">
    <property type="entry name" value="RNaseH_sf"/>
</dbReference>
<evidence type="ECO:0000259" key="2">
    <source>
        <dbReference type="Pfam" id="PF13358"/>
    </source>
</evidence>
<dbReference type="Pfam" id="PF13358">
    <property type="entry name" value="DDE_3"/>
    <property type="match status" value="1"/>
</dbReference>
<evidence type="ECO:0000313" key="4">
    <source>
        <dbReference type="Proteomes" id="UP000646827"/>
    </source>
</evidence>
<reference evidence="3 4" key="1">
    <citation type="submission" date="2020-12" db="EMBL/GenBank/DDBJ databases">
        <title>Metabolic potential, ecology and presence of endohyphal bacteria is reflected in genomic diversity of Mucoromycotina.</title>
        <authorList>
            <person name="Muszewska A."/>
            <person name="Okrasinska A."/>
            <person name="Steczkiewicz K."/>
            <person name="Drgas O."/>
            <person name="Orlowska M."/>
            <person name="Perlinska-Lenart U."/>
            <person name="Aleksandrzak-Piekarczyk T."/>
            <person name="Szatraj K."/>
            <person name="Zielenkiewicz U."/>
            <person name="Pilsyk S."/>
            <person name="Malc E."/>
            <person name="Mieczkowski P."/>
            <person name="Kruszewska J.S."/>
            <person name="Biernat P."/>
            <person name="Pawlowska J."/>
        </authorList>
    </citation>
    <scope>NUCLEOTIDE SEQUENCE [LARGE SCALE GENOMIC DNA]</scope>
    <source>
        <strain evidence="3 4">CBS 142.35</strain>
    </source>
</reference>
<evidence type="ECO:0000313" key="3">
    <source>
        <dbReference type="EMBL" id="KAG2212775.1"/>
    </source>
</evidence>
<dbReference type="PANTHER" id="PTHR46564:SF1">
    <property type="entry name" value="TRANSPOSASE"/>
    <property type="match status" value="1"/>
</dbReference>
<feature type="compositionally biased region" description="Low complexity" evidence="1">
    <location>
        <begin position="1"/>
        <end position="33"/>
    </location>
</feature>
<dbReference type="EMBL" id="JAEPRB010000733">
    <property type="protein sequence ID" value="KAG2212775.1"/>
    <property type="molecule type" value="Genomic_DNA"/>
</dbReference>
<protein>
    <recommendedName>
        <fullName evidence="2">Tc1-like transposase DDE domain-containing protein</fullName>
    </recommendedName>
</protein>
<dbReference type="GO" id="GO:0003676">
    <property type="term" value="F:nucleic acid binding"/>
    <property type="evidence" value="ECO:0007669"/>
    <property type="project" value="InterPro"/>
</dbReference>